<reference evidence="2" key="1">
    <citation type="submission" date="2021-01" db="EMBL/GenBank/DDBJ databases">
        <authorList>
            <person name="Corre E."/>
            <person name="Pelletier E."/>
            <person name="Niang G."/>
            <person name="Scheremetjew M."/>
            <person name="Finn R."/>
            <person name="Kale V."/>
            <person name="Holt S."/>
            <person name="Cochrane G."/>
            <person name="Meng A."/>
            <person name="Brown T."/>
            <person name="Cohen L."/>
        </authorList>
    </citation>
    <scope>NUCLEOTIDE SEQUENCE</scope>
    <source>
        <strain evidence="2">CCMP3105</strain>
    </source>
</reference>
<protein>
    <submittedName>
        <fullName evidence="2">Uncharacterized protein</fullName>
    </submittedName>
</protein>
<proteinExistence type="predicted"/>
<dbReference type="AlphaFoldDB" id="A0A7S4UFV9"/>
<dbReference type="EMBL" id="HBNR01004301">
    <property type="protein sequence ID" value="CAE4563239.1"/>
    <property type="molecule type" value="Transcribed_RNA"/>
</dbReference>
<gene>
    <name evidence="2" type="ORF">AMON00008_LOCUS2858</name>
</gene>
<sequence length="201" mass="21990">MAWLMRFGFVPVDMPPGDERVKVSLPALAFTQGHEGAPPPAELVMQAQLVDSWLNCSDGFVLTPTLRAGGPGSVGVSTGGSMDLQDLKEPQRGGDPDSRFPLCWWARIVASHWPELLGAWAGQAEEPPDLLPVPWRGPAGRWLPGALAPLAESLRRLASRPTPWEQPSEAQVTWWQGAQRCAARQAEVLDSWVRKLVAEWS</sequence>
<evidence type="ECO:0000256" key="1">
    <source>
        <dbReference type="SAM" id="MobiDB-lite"/>
    </source>
</evidence>
<feature type="compositionally biased region" description="Basic and acidic residues" evidence="1">
    <location>
        <begin position="85"/>
        <end position="96"/>
    </location>
</feature>
<feature type="region of interest" description="Disordered" evidence="1">
    <location>
        <begin position="71"/>
        <end position="96"/>
    </location>
</feature>
<name>A0A7S4UFV9_9DINO</name>
<accession>A0A7S4UFV9</accession>
<evidence type="ECO:0000313" key="2">
    <source>
        <dbReference type="EMBL" id="CAE4563239.1"/>
    </source>
</evidence>
<organism evidence="2">
    <name type="scientific">Alexandrium monilatum</name>
    <dbReference type="NCBI Taxonomy" id="311494"/>
    <lineage>
        <taxon>Eukaryota</taxon>
        <taxon>Sar</taxon>
        <taxon>Alveolata</taxon>
        <taxon>Dinophyceae</taxon>
        <taxon>Gonyaulacales</taxon>
        <taxon>Pyrocystaceae</taxon>
        <taxon>Alexandrium</taxon>
    </lineage>
</organism>